<sequence>MKALLVLALTATTLSAQAATPAASPATGGTQAIECFAVYKMAGDAPQNASHKADIAKFQNLMQWSMEKTGVTQQKFNGTVDTFMAKLRNMGPVDGQKYMDGKIASCNTYAKAQYDAFNKEKAAAPTK</sequence>
<keyword evidence="1" id="KW-0732">Signal</keyword>
<feature type="signal peptide" evidence="1">
    <location>
        <begin position="1"/>
        <end position="18"/>
    </location>
</feature>
<gene>
    <name evidence="2" type="ORF">Lysil_2111</name>
</gene>
<accession>A0A2K1PYR0</accession>
<evidence type="ECO:0000313" key="3">
    <source>
        <dbReference type="Proteomes" id="UP000236220"/>
    </source>
</evidence>
<organism evidence="2 3">
    <name type="scientific">Solilutibacter silvestris</name>
    <dbReference type="NCBI Taxonomy" id="1645665"/>
    <lineage>
        <taxon>Bacteria</taxon>
        <taxon>Pseudomonadati</taxon>
        <taxon>Pseudomonadota</taxon>
        <taxon>Gammaproteobacteria</taxon>
        <taxon>Lysobacterales</taxon>
        <taxon>Lysobacteraceae</taxon>
        <taxon>Solilutibacter</taxon>
    </lineage>
</organism>
<dbReference type="AlphaFoldDB" id="A0A2K1PYR0"/>
<evidence type="ECO:0000313" key="2">
    <source>
        <dbReference type="EMBL" id="PNS07935.1"/>
    </source>
</evidence>
<feature type="chain" id="PRO_5014459059" evidence="1">
    <location>
        <begin position="19"/>
        <end position="127"/>
    </location>
</feature>
<evidence type="ECO:0000256" key="1">
    <source>
        <dbReference type="SAM" id="SignalP"/>
    </source>
</evidence>
<name>A0A2K1PYR0_9GAMM</name>
<reference evidence="2 3" key="1">
    <citation type="submission" date="2017-08" db="EMBL/GenBank/DDBJ databases">
        <title>Lysobacter sylvestris genome.</title>
        <authorList>
            <person name="Zhang D.-C."/>
            <person name="Albuquerque L."/>
            <person name="Franca L."/>
            <person name="Froufe H.J.C."/>
            <person name="Barroso C."/>
            <person name="Egas C."/>
            <person name="Da Costa M."/>
            <person name="Margesin R."/>
        </authorList>
    </citation>
    <scope>NUCLEOTIDE SEQUENCE [LARGE SCALE GENOMIC DNA]</scope>
    <source>
        <strain evidence="2 3">AM20-91</strain>
    </source>
</reference>
<keyword evidence="3" id="KW-1185">Reference proteome</keyword>
<dbReference type="EMBL" id="NPZB01000002">
    <property type="protein sequence ID" value="PNS07935.1"/>
    <property type="molecule type" value="Genomic_DNA"/>
</dbReference>
<comment type="caution">
    <text evidence="2">The sequence shown here is derived from an EMBL/GenBank/DDBJ whole genome shotgun (WGS) entry which is preliminary data.</text>
</comment>
<dbReference type="RefSeq" id="WP_103075581.1">
    <property type="nucleotide sequence ID" value="NZ_NPZB01000002.1"/>
</dbReference>
<proteinExistence type="predicted"/>
<dbReference type="Proteomes" id="UP000236220">
    <property type="component" value="Unassembled WGS sequence"/>
</dbReference>
<protein>
    <submittedName>
        <fullName evidence="2">Uncharacterized protein</fullName>
    </submittedName>
</protein>